<gene>
    <name evidence="11" type="ORF">TH68_00530</name>
</gene>
<keyword evidence="6" id="KW-0067">ATP-binding</keyword>
<keyword evidence="7 9" id="KW-0234">DNA repair</keyword>
<dbReference type="PANTHER" id="PTHR11059:SF0">
    <property type="entry name" value="DNA REPAIR PROTEIN RECN"/>
    <property type="match status" value="1"/>
</dbReference>
<evidence type="ECO:0000256" key="6">
    <source>
        <dbReference type="ARBA" id="ARBA00022840"/>
    </source>
</evidence>
<dbReference type="NCBIfam" id="TIGR00634">
    <property type="entry name" value="recN"/>
    <property type="match status" value="1"/>
</dbReference>
<dbReference type="PANTHER" id="PTHR11059">
    <property type="entry name" value="DNA REPAIR PROTEIN RECN"/>
    <property type="match status" value="1"/>
</dbReference>
<organism evidence="11 12">
    <name type="scientific">Candidatus Synechococcus spongiarum 142</name>
    <dbReference type="NCBI Taxonomy" id="1608213"/>
    <lineage>
        <taxon>Bacteria</taxon>
        <taxon>Bacillati</taxon>
        <taxon>Cyanobacteriota</taxon>
        <taxon>Cyanophyceae</taxon>
        <taxon>Synechococcales</taxon>
        <taxon>Synechococcaceae</taxon>
        <taxon>Synechococcus</taxon>
    </lineage>
</organism>
<dbReference type="SUPFAM" id="SSF52540">
    <property type="entry name" value="P-loop containing nucleoside triphosphate hydrolases"/>
    <property type="match status" value="1"/>
</dbReference>
<evidence type="ECO:0000313" key="11">
    <source>
        <dbReference type="EMBL" id="KKZ15404.1"/>
    </source>
</evidence>
<dbReference type="InterPro" id="IPR003395">
    <property type="entry name" value="RecF/RecN/SMC_N"/>
</dbReference>
<evidence type="ECO:0000256" key="7">
    <source>
        <dbReference type="ARBA" id="ARBA00023204"/>
    </source>
</evidence>
<evidence type="ECO:0000256" key="8">
    <source>
        <dbReference type="ARBA" id="ARBA00033408"/>
    </source>
</evidence>
<evidence type="ECO:0000256" key="5">
    <source>
        <dbReference type="ARBA" id="ARBA00022763"/>
    </source>
</evidence>
<reference evidence="11 12" key="1">
    <citation type="submission" date="2015-01" db="EMBL/GenBank/DDBJ databases">
        <title>Lifestyle Evolution in Cyanobacterial Symbionts of Sponges.</title>
        <authorList>
            <person name="Burgsdorf I."/>
            <person name="Slaby B.M."/>
            <person name="Handley K.M."/>
            <person name="Haber M."/>
            <person name="Blom J."/>
            <person name="Marshall C.W."/>
            <person name="Gilbert J.A."/>
            <person name="Hentschel U."/>
            <person name="Steindler L."/>
        </authorList>
    </citation>
    <scope>NUCLEOTIDE SEQUENCE [LARGE SCALE GENOMIC DNA]</scope>
    <source>
        <strain evidence="11">142</strain>
    </source>
</reference>
<evidence type="ECO:0000256" key="2">
    <source>
        <dbReference type="ARBA" id="ARBA00009441"/>
    </source>
</evidence>
<accession>A0A6N3X8G7</accession>
<comment type="similarity">
    <text evidence="2 9">Belongs to the RecN family.</text>
</comment>
<keyword evidence="5 9" id="KW-0227">DNA damage</keyword>
<dbReference type="GO" id="GO:0006281">
    <property type="term" value="P:DNA repair"/>
    <property type="evidence" value="ECO:0007669"/>
    <property type="project" value="UniProtKB-KW"/>
</dbReference>
<dbReference type="EMBL" id="JXUO01000014">
    <property type="protein sequence ID" value="KKZ15404.1"/>
    <property type="molecule type" value="Genomic_DNA"/>
</dbReference>
<evidence type="ECO:0000256" key="4">
    <source>
        <dbReference type="ARBA" id="ARBA00022741"/>
    </source>
</evidence>
<dbReference type="CDD" id="cd03241">
    <property type="entry name" value="ABC_RecN"/>
    <property type="match status" value="1"/>
</dbReference>
<dbReference type="AlphaFoldDB" id="A0A6N3X8G7"/>
<evidence type="ECO:0000313" key="12">
    <source>
        <dbReference type="Proteomes" id="UP000035054"/>
    </source>
</evidence>
<evidence type="ECO:0000256" key="9">
    <source>
        <dbReference type="PIRNR" id="PIRNR003128"/>
    </source>
</evidence>
<name>A0A6N3X8G7_9SYNE</name>
<dbReference type="InterPro" id="IPR027417">
    <property type="entry name" value="P-loop_NTPase"/>
</dbReference>
<sequence>MLLALKLENIALIDALDLELSPGLTVLTGETGAGKSLLLDSLDVLLGAEVPKHLLRHGQDQARIEGHFAPHTAASLLLAQRGLGAMEDQPSALVVTRRLSRRGERISSRGRVNGVSVNRQTLLDLRPLLIDLTVQGQTQTLGRPAQQRRWLDGFGDLSHQQALRQVVAAHETWVQHRSALDRLTVERATFQQRWQENAQMLMDLRQAALEDPQELATLKRSQDRLAHVLRLKQGSWAVVQNIQEPLPDQAAALDLLGQAEGELQAMAAIDPTLQPLLQRLQLAQDEVHGVVAALQDYGQQLESRPQDLADLQERIAQLQRLERRYGRSLAELIHHRDELEGATTELDWEARQQRVEQEERLAHDQLCQACDQLRQCRRRAADCLVADIMNVLSPMGLEQMRFAVDLKPQPPTEHGSEEVCFLFSANPGEAMAPLGDVASGGEMSRFLLSLKTCLAKADLPVTLLFDEIDGGVSGRVSAAMATLLHRLARRHQVFCVTHQPLIAARADQHFRVSKHMEGGRTRTQVMALVALADREEELAQLAGGNPQEARRYVASLLREHCPKD</sequence>
<dbReference type="Gene3D" id="3.40.50.300">
    <property type="entry name" value="P-loop containing nucleotide triphosphate hydrolases"/>
    <property type="match status" value="2"/>
</dbReference>
<feature type="domain" description="RecF/RecN/SMC N-terminal" evidence="10">
    <location>
        <begin position="14"/>
        <end position="516"/>
    </location>
</feature>
<evidence type="ECO:0000256" key="1">
    <source>
        <dbReference type="ARBA" id="ARBA00003618"/>
    </source>
</evidence>
<evidence type="ECO:0000256" key="3">
    <source>
        <dbReference type="ARBA" id="ARBA00021315"/>
    </source>
</evidence>
<comment type="caution">
    <text evidence="11">The sequence shown here is derived from an EMBL/GenBank/DDBJ whole genome shotgun (WGS) entry which is preliminary data.</text>
</comment>
<dbReference type="GO" id="GO:0006310">
    <property type="term" value="P:DNA recombination"/>
    <property type="evidence" value="ECO:0007669"/>
    <property type="project" value="InterPro"/>
</dbReference>
<dbReference type="GO" id="GO:0043590">
    <property type="term" value="C:bacterial nucleoid"/>
    <property type="evidence" value="ECO:0007669"/>
    <property type="project" value="TreeGrafter"/>
</dbReference>
<dbReference type="Proteomes" id="UP000035054">
    <property type="component" value="Unassembled WGS sequence"/>
</dbReference>
<protein>
    <recommendedName>
        <fullName evidence="3 9">DNA repair protein RecN</fullName>
    </recommendedName>
    <alternativeName>
        <fullName evidence="8 9">Recombination protein N</fullName>
    </alternativeName>
</protein>
<dbReference type="Pfam" id="PF02463">
    <property type="entry name" value="SMC_N"/>
    <property type="match status" value="1"/>
</dbReference>
<keyword evidence="4" id="KW-0547">Nucleotide-binding</keyword>
<dbReference type="GO" id="GO:0005524">
    <property type="term" value="F:ATP binding"/>
    <property type="evidence" value="ECO:0007669"/>
    <property type="project" value="UniProtKB-KW"/>
</dbReference>
<evidence type="ECO:0000259" key="10">
    <source>
        <dbReference type="Pfam" id="PF02463"/>
    </source>
</evidence>
<dbReference type="GO" id="GO:0009432">
    <property type="term" value="P:SOS response"/>
    <property type="evidence" value="ECO:0007669"/>
    <property type="project" value="TreeGrafter"/>
</dbReference>
<dbReference type="InterPro" id="IPR004604">
    <property type="entry name" value="DNA_recomb/repair_RecN"/>
</dbReference>
<proteinExistence type="inferred from homology"/>
<comment type="function">
    <text evidence="1 9">May be involved in recombinational repair of damaged DNA.</text>
</comment>
<dbReference type="PIRSF" id="PIRSF003128">
    <property type="entry name" value="RecN"/>
    <property type="match status" value="1"/>
</dbReference>